<accession>A0ABD5U068</accession>
<gene>
    <name evidence="2" type="ORF">ACFQEV_03630</name>
</gene>
<proteinExistence type="predicted"/>
<evidence type="ECO:0000313" key="2">
    <source>
        <dbReference type="EMBL" id="MFC6824087.1"/>
    </source>
</evidence>
<dbReference type="RefSeq" id="WP_379692684.1">
    <property type="nucleotide sequence ID" value="NZ_JBHSXH010000009.1"/>
</dbReference>
<protein>
    <submittedName>
        <fullName evidence="2">Uncharacterized protein</fullName>
    </submittedName>
</protein>
<evidence type="ECO:0000256" key="1">
    <source>
        <dbReference type="SAM" id="MobiDB-lite"/>
    </source>
</evidence>
<reference evidence="2 3" key="1">
    <citation type="journal article" date="2019" name="Int. J. Syst. Evol. Microbiol.">
        <title>The Global Catalogue of Microorganisms (GCM) 10K type strain sequencing project: providing services to taxonomists for standard genome sequencing and annotation.</title>
        <authorList>
            <consortium name="The Broad Institute Genomics Platform"/>
            <consortium name="The Broad Institute Genome Sequencing Center for Infectious Disease"/>
            <person name="Wu L."/>
            <person name="Ma J."/>
        </authorList>
    </citation>
    <scope>NUCLEOTIDE SEQUENCE [LARGE SCALE GENOMIC DNA]</scope>
    <source>
        <strain evidence="2 3">YIM 94188</strain>
    </source>
</reference>
<organism evidence="2 3">
    <name type="scientific">Halopelagius fulvigenes</name>
    <dbReference type="NCBI Taxonomy" id="1198324"/>
    <lineage>
        <taxon>Archaea</taxon>
        <taxon>Methanobacteriati</taxon>
        <taxon>Methanobacteriota</taxon>
        <taxon>Stenosarchaea group</taxon>
        <taxon>Halobacteria</taxon>
        <taxon>Halobacteriales</taxon>
        <taxon>Haloferacaceae</taxon>
    </lineage>
</organism>
<comment type="caution">
    <text evidence="2">The sequence shown here is derived from an EMBL/GenBank/DDBJ whole genome shotgun (WGS) entry which is preliminary data.</text>
</comment>
<name>A0ABD5U068_9EURY</name>
<dbReference type="AlphaFoldDB" id="A0ABD5U068"/>
<dbReference type="Proteomes" id="UP001596408">
    <property type="component" value="Unassembled WGS sequence"/>
</dbReference>
<evidence type="ECO:0000313" key="3">
    <source>
        <dbReference type="Proteomes" id="UP001596408"/>
    </source>
</evidence>
<dbReference type="EMBL" id="JBHSXH010000009">
    <property type="protein sequence ID" value="MFC6824087.1"/>
    <property type="molecule type" value="Genomic_DNA"/>
</dbReference>
<feature type="compositionally biased region" description="Basic and acidic residues" evidence="1">
    <location>
        <begin position="1"/>
        <end position="21"/>
    </location>
</feature>
<feature type="region of interest" description="Disordered" evidence="1">
    <location>
        <begin position="1"/>
        <end position="72"/>
    </location>
</feature>
<feature type="compositionally biased region" description="Basic and acidic residues" evidence="1">
    <location>
        <begin position="42"/>
        <end position="51"/>
    </location>
</feature>
<keyword evidence="3" id="KW-1185">Reference proteome</keyword>
<sequence>MTRTTRRTEETRTAERTRRPTEEEDREAPLVPIIDTTPRRYRQTERTRRPTDEEDAEAPLVPLIETGTDPDAEYDDVRREIANLKTQLNRIESTLGGSR</sequence>